<keyword evidence="2 3" id="KW-0663">Pyridoxal phosphate</keyword>
<dbReference type="InterPro" id="IPR015422">
    <property type="entry name" value="PyrdxlP-dep_Trfase_small"/>
</dbReference>
<dbReference type="EMBL" id="QMPZ01000215">
    <property type="protein sequence ID" value="RLE06889.1"/>
    <property type="molecule type" value="Genomic_DNA"/>
</dbReference>
<dbReference type="PIRSF" id="PIRSF001434">
    <property type="entry name" value="CGS"/>
    <property type="match status" value="1"/>
</dbReference>
<dbReference type="PANTHER" id="PTHR11808:SF80">
    <property type="entry name" value="CYSTATHIONINE GAMMA-LYASE"/>
    <property type="match status" value="1"/>
</dbReference>
<organism evidence="5 6">
    <name type="scientific">Aerophobetes bacterium</name>
    <dbReference type="NCBI Taxonomy" id="2030807"/>
    <lineage>
        <taxon>Bacteria</taxon>
        <taxon>Candidatus Aerophobota</taxon>
    </lineage>
</organism>
<comment type="cofactor">
    <cofactor evidence="1 4">
        <name>pyridoxal 5'-phosphate</name>
        <dbReference type="ChEBI" id="CHEBI:597326"/>
    </cofactor>
</comment>
<dbReference type="GO" id="GO:0030170">
    <property type="term" value="F:pyridoxal phosphate binding"/>
    <property type="evidence" value="ECO:0007669"/>
    <property type="project" value="InterPro"/>
</dbReference>
<dbReference type="GO" id="GO:0005737">
    <property type="term" value="C:cytoplasm"/>
    <property type="evidence" value="ECO:0007669"/>
    <property type="project" value="TreeGrafter"/>
</dbReference>
<dbReference type="InterPro" id="IPR015424">
    <property type="entry name" value="PyrdxlP-dep_Trfase"/>
</dbReference>
<comment type="similarity">
    <text evidence="4">Belongs to the trans-sulfuration enzymes family.</text>
</comment>
<evidence type="ECO:0000313" key="5">
    <source>
        <dbReference type="EMBL" id="RLE06889.1"/>
    </source>
</evidence>
<dbReference type="PANTHER" id="PTHR11808">
    <property type="entry name" value="TRANS-SULFURATION ENZYME FAMILY MEMBER"/>
    <property type="match status" value="1"/>
</dbReference>
<dbReference type="FunFam" id="3.90.1150.10:FF:000033">
    <property type="entry name" value="Cystathionine gamma-synthase"/>
    <property type="match status" value="1"/>
</dbReference>
<evidence type="ECO:0000256" key="3">
    <source>
        <dbReference type="PIRSR" id="PIRSR001434-2"/>
    </source>
</evidence>
<reference evidence="5 6" key="1">
    <citation type="submission" date="2018-06" db="EMBL/GenBank/DDBJ databases">
        <title>Extensive metabolic versatility and redundancy in microbially diverse, dynamic hydrothermal sediments.</title>
        <authorList>
            <person name="Dombrowski N."/>
            <person name="Teske A."/>
            <person name="Baker B.J."/>
        </authorList>
    </citation>
    <scope>NUCLEOTIDE SEQUENCE [LARGE SCALE GENOMIC DNA]</scope>
    <source>
        <strain evidence="5">B47_G16</strain>
    </source>
</reference>
<accession>A0A497E1W4</accession>
<dbReference type="AlphaFoldDB" id="A0A497E1W4"/>
<dbReference type="InterPro" id="IPR000277">
    <property type="entry name" value="Cys/Met-Metab_PyrdxlP-dep_enz"/>
</dbReference>
<evidence type="ECO:0000313" key="6">
    <source>
        <dbReference type="Proteomes" id="UP000279422"/>
    </source>
</evidence>
<dbReference type="GO" id="GO:0016846">
    <property type="term" value="F:carbon-sulfur lyase activity"/>
    <property type="evidence" value="ECO:0007669"/>
    <property type="project" value="TreeGrafter"/>
</dbReference>
<dbReference type="FunFam" id="3.40.640.10:FF:000046">
    <property type="entry name" value="Cystathionine gamma-lyase"/>
    <property type="match status" value="1"/>
</dbReference>
<evidence type="ECO:0000256" key="4">
    <source>
        <dbReference type="RuleBase" id="RU362118"/>
    </source>
</evidence>
<dbReference type="CDD" id="cd00614">
    <property type="entry name" value="CGS_like"/>
    <property type="match status" value="1"/>
</dbReference>
<proteinExistence type="inferred from homology"/>
<gene>
    <name evidence="5" type="ORF">DRJ00_09025</name>
</gene>
<dbReference type="SUPFAM" id="SSF53383">
    <property type="entry name" value="PLP-dependent transferases"/>
    <property type="match status" value="1"/>
</dbReference>
<dbReference type="GO" id="GO:0009086">
    <property type="term" value="P:methionine biosynthetic process"/>
    <property type="evidence" value="ECO:0007669"/>
    <property type="project" value="UniProtKB-ARBA"/>
</dbReference>
<feature type="modified residue" description="N6-(pyridoxal phosphate)lysine" evidence="3">
    <location>
        <position position="219"/>
    </location>
</feature>
<dbReference type="InterPro" id="IPR015421">
    <property type="entry name" value="PyrdxlP-dep_Trfase_major"/>
</dbReference>
<evidence type="ECO:0008006" key="7">
    <source>
        <dbReference type="Google" id="ProtNLM"/>
    </source>
</evidence>
<dbReference type="Pfam" id="PF01053">
    <property type="entry name" value="Cys_Met_Meta_PP"/>
    <property type="match status" value="1"/>
</dbReference>
<protein>
    <recommendedName>
        <fullName evidence="7">Aminotransferase class I/II-fold pyridoxal phosphate-dependent enzyme</fullName>
    </recommendedName>
</protein>
<comment type="caution">
    <text evidence="5">The sequence shown here is derived from an EMBL/GenBank/DDBJ whole genome shotgun (WGS) entry which is preliminary data.</text>
</comment>
<dbReference type="Gene3D" id="3.90.1150.10">
    <property type="entry name" value="Aspartate Aminotransferase, domain 1"/>
    <property type="match status" value="1"/>
</dbReference>
<evidence type="ECO:0000256" key="2">
    <source>
        <dbReference type="ARBA" id="ARBA00022898"/>
    </source>
</evidence>
<dbReference type="Gene3D" id="3.40.640.10">
    <property type="entry name" value="Type I PLP-dependent aspartate aminotransferase-like (Major domain)"/>
    <property type="match status" value="1"/>
</dbReference>
<evidence type="ECO:0000256" key="1">
    <source>
        <dbReference type="ARBA" id="ARBA00001933"/>
    </source>
</evidence>
<sequence>MAKKEEKKKWGVSTIALHAGYSPVSKVDMRLFRSFVPPLIQSAIYPLDDVDHYTRIVQGLEPGYDYGRNSNPTVDVLQKRLAALEGGERAVVTPSGMHAVFALTHYLAKVGDEIVTTHRIFGEAYTLFFQRAERMGITVRLVKNPGDLEEWERNITPKTRFFWVETPSNPTLFITDITGVAEIAHAHNIPLIVDNTLVTPCLQQPMALGADIVVLSLTKFLIGNGTIVGGAVIGSDELIRNINSAIAYFGAISSPFNAWLALMSLETLPLRMARHSSNAEKIAAYLAQHPKVSRVNYPSVPDYPQRELAKRQMPNGFGGLLSFVVDGGKEGAIKVTNALKLITIVPSFGTSRTIITHPATHTHCNMTPEEREAVGIYDGLLRLSVGLEDPEDIIADLDQALDRL</sequence>
<dbReference type="Proteomes" id="UP000279422">
    <property type="component" value="Unassembled WGS sequence"/>
</dbReference>
<name>A0A497E1W4_UNCAE</name>
<dbReference type="GO" id="GO:0019346">
    <property type="term" value="P:transsulfuration"/>
    <property type="evidence" value="ECO:0007669"/>
    <property type="project" value="InterPro"/>
</dbReference>